<reference evidence="2 5" key="2">
    <citation type="submission" date="2016-06" db="EMBL/GenBank/DDBJ databases">
        <authorList>
            <person name="Kjaerup R.B."/>
            <person name="Dalgaard T.S."/>
            <person name="Juul-Madsen H.R."/>
        </authorList>
    </citation>
    <scope>NUCLEOTIDE SEQUENCE [LARGE SCALE GENOMIC DNA]</scope>
    <source>
        <strain evidence="2">JF4278</strain>
    </source>
</reference>
<evidence type="ECO:0000313" key="2">
    <source>
        <dbReference type="EMBL" id="SBO45924.1"/>
    </source>
</evidence>
<evidence type="ECO:0000313" key="5">
    <source>
        <dbReference type="Proteomes" id="UP000233776"/>
    </source>
</evidence>
<dbReference type="Proteomes" id="UP000076372">
    <property type="component" value="Chromosome"/>
</dbReference>
<dbReference type="EMBL" id="CP058496">
    <property type="protein sequence ID" value="WHO15651.1"/>
    <property type="molecule type" value="Genomic_DNA"/>
</dbReference>
<name>A0A2N8U1N5_MYCBV</name>
<dbReference type="Proteomes" id="UP000596039">
    <property type="component" value="Chromosome"/>
</dbReference>
<proteinExistence type="predicted"/>
<reference evidence="3" key="4">
    <citation type="submission" date="2021-04" db="EMBL/GenBank/DDBJ databases">
        <authorList>
            <person name="Vereecke N."/>
            <person name="Bokma J."/>
        </authorList>
    </citation>
    <scope>NUCLEOTIDE SEQUENCE</scope>
    <source>
        <strain evidence="3">Mb222</strain>
    </source>
</reference>
<keyword evidence="6" id="KW-1185">Reference proteome</keyword>
<accession>A0A2N8U1N5</accession>
<organism evidence="2 5">
    <name type="scientific">Mycoplasmopsis bovis</name>
    <name type="common">Mycoplasma bovis</name>
    <dbReference type="NCBI Taxonomy" id="28903"/>
    <lineage>
        <taxon>Bacteria</taxon>
        <taxon>Bacillati</taxon>
        <taxon>Mycoplasmatota</taxon>
        <taxon>Mycoplasmoidales</taxon>
        <taxon>Metamycoplasmataceae</taxon>
        <taxon>Mycoplasmopsis</taxon>
    </lineage>
</organism>
<dbReference type="EMBL" id="CP007590">
    <property type="protein sequence ID" value="AMW25481.1"/>
    <property type="molecule type" value="Genomic_DNA"/>
</dbReference>
<dbReference type="EMBL" id="LT578453">
    <property type="protein sequence ID" value="SBO45924.1"/>
    <property type="molecule type" value="Genomic_DNA"/>
</dbReference>
<evidence type="ECO:0000313" key="4">
    <source>
        <dbReference type="Proteomes" id="UP000076372"/>
    </source>
</evidence>
<sequence length="150" mass="17626">MPQALVENPKLYAITENANDKPWVFVVDDNFIGSYVGQNNSEVLPNTNAQFEMFQIYDSESNAYKLGLSKQSELMIFREQNNERILGNFIDESNKKSFKKWINLRYDGKPYHKDNFPHVYARNYKRDILQNNFKVAYCADEDGEFYLAII</sequence>
<reference evidence="1 4" key="1">
    <citation type="submission" date="2014-04" db="EMBL/GenBank/DDBJ databases">
        <title>Complete genome sequence of Mycoplasma bovis attenuated strain P150.</title>
        <authorList>
            <person name="Qi J."/>
            <person name="Guo A."/>
        </authorList>
    </citation>
    <scope>NUCLEOTIDE SEQUENCE [LARGE SCALE GENOMIC DNA]</scope>
    <source>
        <strain evidence="1 4">HB0801-P150</strain>
    </source>
</reference>
<evidence type="ECO:0000313" key="1">
    <source>
        <dbReference type="EMBL" id="AMW25481.1"/>
    </source>
</evidence>
<dbReference type="RefSeq" id="WP_013954606.1">
    <property type="nucleotide sequence ID" value="NZ_CP011348.1"/>
</dbReference>
<dbReference type="AlphaFoldDB" id="A0A2N8U1N5"/>
<reference evidence="3 6" key="3">
    <citation type="journal article" date="2020" name="Vet. Res.">
        <title>Phylogenomic analysis of Mycoplasma bovis from Belgian veal, dairy and beef herds.</title>
        <authorList>
            <person name="Bokma J."/>
            <person name="Vereecke N."/>
            <person name="De Bleecker K."/>
            <person name="Callens J."/>
            <person name="Ribbens S."/>
            <person name="Nauwynck H."/>
            <person name="Haesebrouck F."/>
            <person name="Theuns S."/>
            <person name="Boyen F."/>
            <person name="Pardon B."/>
        </authorList>
    </citation>
    <scope>NUCLEOTIDE SEQUENCE [LARGE SCALE GENOMIC DNA]</scope>
    <source>
        <strain evidence="3 6">Mb222</strain>
    </source>
</reference>
<evidence type="ECO:0000313" key="3">
    <source>
        <dbReference type="EMBL" id="WHO15651.1"/>
    </source>
</evidence>
<evidence type="ECO:0000313" key="6">
    <source>
        <dbReference type="Proteomes" id="UP000596039"/>
    </source>
</evidence>
<gene>
    <name evidence="1" type="ORF">BC94_0138</name>
    <name evidence="3" type="ORF">HYD69_04930</name>
    <name evidence="2" type="ORF">MBOVJF4278_00136</name>
</gene>
<dbReference type="Proteomes" id="UP000233776">
    <property type="component" value="Chromosome I"/>
</dbReference>
<protein>
    <submittedName>
        <fullName evidence="2">Uncharacterized protein</fullName>
    </submittedName>
</protein>